<name>A0A0E9TG13_ANGAN</name>
<sequence>MTPTSSSENRCFRTHCQAERTTLTNLNHYKTEHMF</sequence>
<organism evidence="1">
    <name type="scientific">Anguilla anguilla</name>
    <name type="common">European freshwater eel</name>
    <name type="synonym">Muraena anguilla</name>
    <dbReference type="NCBI Taxonomy" id="7936"/>
    <lineage>
        <taxon>Eukaryota</taxon>
        <taxon>Metazoa</taxon>
        <taxon>Chordata</taxon>
        <taxon>Craniata</taxon>
        <taxon>Vertebrata</taxon>
        <taxon>Euteleostomi</taxon>
        <taxon>Actinopterygii</taxon>
        <taxon>Neopterygii</taxon>
        <taxon>Teleostei</taxon>
        <taxon>Anguilliformes</taxon>
        <taxon>Anguillidae</taxon>
        <taxon>Anguilla</taxon>
    </lineage>
</organism>
<dbReference type="EMBL" id="GBXM01056904">
    <property type="protein sequence ID" value="JAH51673.1"/>
    <property type="molecule type" value="Transcribed_RNA"/>
</dbReference>
<protein>
    <submittedName>
        <fullName evidence="1">Uncharacterized protein</fullName>
    </submittedName>
</protein>
<evidence type="ECO:0000313" key="1">
    <source>
        <dbReference type="EMBL" id="JAH51673.1"/>
    </source>
</evidence>
<reference evidence="1" key="1">
    <citation type="submission" date="2014-11" db="EMBL/GenBank/DDBJ databases">
        <authorList>
            <person name="Amaro Gonzalez C."/>
        </authorList>
    </citation>
    <scope>NUCLEOTIDE SEQUENCE</scope>
</reference>
<reference evidence="1" key="2">
    <citation type="journal article" date="2015" name="Fish Shellfish Immunol.">
        <title>Early steps in the European eel (Anguilla anguilla)-Vibrio vulnificus interaction in the gills: Role of the RtxA13 toxin.</title>
        <authorList>
            <person name="Callol A."/>
            <person name="Pajuelo D."/>
            <person name="Ebbesson L."/>
            <person name="Teles M."/>
            <person name="MacKenzie S."/>
            <person name="Amaro C."/>
        </authorList>
    </citation>
    <scope>NUCLEOTIDE SEQUENCE</scope>
</reference>
<accession>A0A0E9TG13</accession>
<dbReference type="AlphaFoldDB" id="A0A0E9TG13"/>
<proteinExistence type="predicted"/>